<gene>
    <name evidence="1" type="ORF">GCM10022244_58000</name>
</gene>
<evidence type="ECO:0000313" key="2">
    <source>
        <dbReference type="Proteomes" id="UP001501000"/>
    </source>
</evidence>
<dbReference type="EMBL" id="BAABAJ010000034">
    <property type="protein sequence ID" value="GAA3942541.1"/>
    <property type="molecule type" value="Genomic_DNA"/>
</dbReference>
<organism evidence="1 2">
    <name type="scientific">Streptomyces gulbargensis</name>
    <dbReference type="NCBI Taxonomy" id="364901"/>
    <lineage>
        <taxon>Bacteria</taxon>
        <taxon>Bacillati</taxon>
        <taxon>Actinomycetota</taxon>
        <taxon>Actinomycetes</taxon>
        <taxon>Kitasatosporales</taxon>
        <taxon>Streptomycetaceae</taxon>
        <taxon>Streptomyces</taxon>
    </lineage>
</organism>
<sequence>MLLSLVAHRATAVTFLALALGLSVLSGHTALSTGDMSWQVSAADMSWQTAPVDTGRQAALADMSWQ</sequence>
<proteinExistence type="predicted"/>
<evidence type="ECO:0008006" key="3">
    <source>
        <dbReference type="Google" id="ProtNLM"/>
    </source>
</evidence>
<dbReference type="RefSeq" id="WP_345288186.1">
    <property type="nucleotide sequence ID" value="NZ_BAABAJ010000034.1"/>
</dbReference>
<name>A0ABP7NF69_9ACTN</name>
<protein>
    <recommendedName>
        <fullName evidence="3">Secreted protein</fullName>
    </recommendedName>
</protein>
<keyword evidence="2" id="KW-1185">Reference proteome</keyword>
<comment type="caution">
    <text evidence="1">The sequence shown here is derived from an EMBL/GenBank/DDBJ whole genome shotgun (WGS) entry which is preliminary data.</text>
</comment>
<reference evidence="2" key="1">
    <citation type="journal article" date="2019" name="Int. J. Syst. Evol. Microbiol.">
        <title>The Global Catalogue of Microorganisms (GCM) 10K type strain sequencing project: providing services to taxonomists for standard genome sequencing and annotation.</title>
        <authorList>
            <consortium name="The Broad Institute Genomics Platform"/>
            <consortium name="The Broad Institute Genome Sequencing Center for Infectious Disease"/>
            <person name="Wu L."/>
            <person name="Ma J."/>
        </authorList>
    </citation>
    <scope>NUCLEOTIDE SEQUENCE [LARGE SCALE GENOMIC DNA]</scope>
    <source>
        <strain evidence="2">JCM 16956</strain>
    </source>
</reference>
<accession>A0ABP7NF69</accession>
<evidence type="ECO:0000313" key="1">
    <source>
        <dbReference type="EMBL" id="GAA3942541.1"/>
    </source>
</evidence>
<dbReference type="Proteomes" id="UP001501000">
    <property type="component" value="Unassembled WGS sequence"/>
</dbReference>